<evidence type="ECO:0000313" key="2">
    <source>
        <dbReference type="EMBL" id="TCO28952.1"/>
    </source>
</evidence>
<reference evidence="2 3" key="1">
    <citation type="submission" date="2019-03" db="EMBL/GenBank/DDBJ databases">
        <title>Genomic Encyclopedia of Type Strains, Phase IV (KMG-IV): sequencing the most valuable type-strain genomes for metagenomic binning, comparative biology and taxonomic classification.</title>
        <authorList>
            <person name="Goeker M."/>
        </authorList>
    </citation>
    <scope>NUCLEOTIDE SEQUENCE [LARGE SCALE GENOMIC DNA]</scope>
    <source>
        <strain evidence="2 3">DSM 103236</strain>
    </source>
</reference>
<dbReference type="EMBL" id="SLWO01000002">
    <property type="protein sequence ID" value="TCO28952.1"/>
    <property type="molecule type" value="Genomic_DNA"/>
</dbReference>
<dbReference type="Proteomes" id="UP000295684">
    <property type="component" value="Unassembled WGS sequence"/>
</dbReference>
<name>A0A4R2HID9_9SPHI</name>
<proteinExistence type="predicted"/>
<protein>
    <submittedName>
        <fullName evidence="2">Uncharacterized protein</fullName>
    </submittedName>
</protein>
<keyword evidence="1" id="KW-0472">Membrane</keyword>
<feature type="transmembrane region" description="Helical" evidence="1">
    <location>
        <begin position="23"/>
        <end position="41"/>
    </location>
</feature>
<accession>A0A4R2HID9</accession>
<organism evidence="2 3">
    <name type="scientific">Pedobacter psychrotolerans</name>
    <dbReference type="NCBI Taxonomy" id="1843235"/>
    <lineage>
        <taxon>Bacteria</taxon>
        <taxon>Pseudomonadati</taxon>
        <taxon>Bacteroidota</taxon>
        <taxon>Sphingobacteriia</taxon>
        <taxon>Sphingobacteriales</taxon>
        <taxon>Sphingobacteriaceae</taxon>
        <taxon>Pedobacter</taxon>
    </lineage>
</organism>
<keyword evidence="1" id="KW-0812">Transmembrane</keyword>
<evidence type="ECO:0000313" key="3">
    <source>
        <dbReference type="Proteomes" id="UP000295684"/>
    </source>
</evidence>
<comment type="caution">
    <text evidence="2">The sequence shown here is derived from an EMBL/GenBank/DDBJ whole genome shotgun (WGS) entry which is preliminary data.</text>
</comment>
<sequence>MKIIYHTLASTLLVIGILIDQGFIKYSFLIISIIMFAYLLYKSVNQRNLEQL</sequence>
<evidence type="ECO:0000256" key="1">
    <source>
        <dbReference type="SAM" id="Phobius"/>
    </source>
</evidence>
<gene>
    <name evidence="2" type="ORF">EV200_102370</name>
</gene>
<dbReference type="AlphaFoldDB" id="A0A4R2HID9"/>
<keyword evidence="1" id="KW-1133">Transmembrane helix</keyword>